<dbReference type="GO" id="GO:0005509">
    <property type="term" value="F:calcium ion binding"/>
    <property type="evidence" value="ECO:0007669"/>
    <property type="project" value="InterPro"/>
</dbReference>
<accession>A0A1R3G6V9</accession>
<proteinExistence type="predicted"/>
<gene>
    <name evidence="2" type="ORF">CCACVL1_28298</name>
</gene>
<dbReference type="AlphaFoldDB" id="A0A1R3G6V9"/>
<dbReference type="Proteomes" id="UP000188268">
    <property type="component" value="Unassembled WGS sequence"/>
</dbReference>
<keyword evidence="3" id="KW-1185">Reference proteome</keyword>
<dbReference type="Gene3D" id="1.10.238.10">
    <property type="entry name" value="EF-hand"/>
    <property type="match status" value="1"/>
</dbReference>
<comment type="caution">
    <text evidence="2">The sequence shown here is derived from an EMBL/GenBank/DDBJ whole genome shotgun (WGS) entry which is preliminary data.</text>
</comment>
<feature type="domain" description="EF-hand" evidence="1">
    <location>
        <begin position="18"/>
        <end position="53"/>
    </location>
</feature>
<dbReference type="OMA" id="NRNNASF"/>
<sequence length="241" mass="27533">MDEVRKIAEAYYLAGPDEVRNAAHEFFDKMDEDKDEYISQEEFATFLEQLGDKKLETSPVFWLLDSMGDEKLNFMDIMALYYLIKSGRPFCNGANCGELITGVYFSCIECFYNSKGFCICTECFKKKNHDQSHRFLDNFTLLECVRQTALEKPGSCQIQRQVSSRFMINNVPNNEENAASCSTLEPTRRRPSSALALNPESKKKKMEKIINKKSAIIAFEVFDKLVSYGLMAAQLASCNIM</sequence>
<organism evidence="2 3">
    <name type="scientific">Corchorus capsularis</name>
    <name type="common">Jute</name>
    <dbReference type="NCBI Taxonomy" id="210143"/>
    <lineage>
        <taxon>Eukaryota</taxon>
        <taxon>Viridiplantae</taxon>
        <taxon>Streptophyta</taxon>
        <taxon>Embryophyta</taxon>
        <taxon>Tracheophyta</taxon>
        <taxon>Spermatophyta</taxon>
        <taxon>Magnoliopsida</taxon>
        <taxon>eudicotyledons</taxon>
        <taxon>Gunneridae</taxon>
        <taxon>Pentapetalae</taxon>
        <taxon>rosids</taxon>
        <taxon>malvids</taxon>
        <taxon>Malvales</taxon>
        <taxon>Malvaceae</taxon>
        <taxon>Grewioideae</taxon>
        <taxon>Apeibeae</taxon>
        <taxon>Corchorus</taxon>
    </lineage>
</organism>
<name>A0A1R3G6V9_COCAP</name>
<dbReference type="EMBL" id="AWWV01015129">
    <property type="protein sequence ID" value="OMO53828.1"/>
    <property type="molecule type" value="Genomic_DNA"/>
</dbReference>
<protein>
    <recommendedName>
        <fullName evidence="1">EF-hand domain-containing protein</fullName>
    </recommendedName>
</protein>
<evidence type="ECO:0000259" key="1">
    <source>
        <dbReference type="PROSITE" id="PS50222"/>
    </source>
</evidence>
<dbReference type="SUPFAM" id="SSF47473">
    <property type="entry name" value="EF-hand"/>
    <property type="match status" value="1"/>
</dbReference>
<dbReference type="SUPFAM" id="SSF57850">
    <property type="entry name" value="RING/U-box"/>
    <property type="match status" value="1"/>
</dbReference>
<dbReference type="OrthoDB" id="8785703at2759"/>
<dbReference type="InterPro" id="IPR011992">
    <property type="entry name" value="EF-hand-dom_pair"/>
</dbReference>
<dbReference type="Gramene" id="OMO53828">
    <property type="protein sequence ID" value="OMO53828"/>
    <property type="gene ID" value="CCACVL1_28298"/>
</dbReference>
<dbReference type="InterPro" id="IPR002048">
    <property type="entry name" value="EF_hand_dom"/>
</dbReference>
<reference evidence="2 3" key="1">
    <citation type="submission" date="2013-09" db="EMBL/GenBank/DDBJ databases">
        <title>Corchorus capsularis genome sequencing.</title>
        <authorList>
            <person name="Alam M."/>
            <person name="Haque M.S."/>
            <person name="Islam M.S."/>
            <person name="Emdad E.M."/>
            <person name="Islam M.M."/>
            <person name="Ahmed B."/>
            <person name="Halim A."/>
            <person name="Hossen Q.M.M."/>
            <person name="Hossain M.Z."/>
            <person name="Ahmed R."/>
            <person name="Khan M.M."/>
            <person name="Islam R."/>
            <person name="Rashid M.M."/>
            <person name="Khan S.A."/>
            <person name="Rahman M.S."/>
            <person name="Alam M."/>
        </authorList>
    </citation>
    <scope>NUCLEOTIDE SEQUENCE [LARGE SCALE GENOMIC DNA]</scope>
    <source>
        <strain evidence="3">cv. CVL-1</strain>
        <tissue evidence="2">Whole seedling</tissue>
    </source>
</reference>
<evidence type="ECO:0000313" key="2">
    <source>
        <dbReference type="EMBL" id="OMO53828.1"/>
    </source>
</evidence>
<dbReference type="PROSITE" id="PS50222">
    <property type="entry name" value="EF_HAND_2"/>
    <property type="match status" value="1"/>
</dbReference>
<evidence type="ECO:0000313" key="3">
    <source>
        <dbReference type="Proteomes" id="UP000188268"/>
    </source>
</evidence>